<name>A0AA88P279_TACVA</name>
<feature type="region of interest" description="Disordered" evidence="2">
    <location>
        <begin position="511"/>
        <end position="535"/>
    </location>
</feature>
<accession>A0AA88P279</accession>
<feature type="compositionally biased region" description="Polar residues" evidence="2">
    <location>
        <begin position="638"/>
        <end position="668"/>
    </location>
</feature>
<evidence type="ECO:0000313" key="4">
    <source>
        <dbReference type="EMBL" id="KAK2869022.1"/>
    </source>
</evidence>
<reference evidence="4" key="1">
    <citation type="submission" date="2023-08" db="EMBL/GenBank/DDBJ databases">
        <title>Pelteobagrus vachellii genome.</title>
        <authorList>
            <person name="Liu H."/>
        </authorList>
    </citation>
    <scope>NUCLEOTIDE SEQUENCE</scope>
    <source>
        <strain evidence="4">PRFRI_2022a</strain>
        <tissue evidence="4">Muscle</tissue>
    </source>
</reference>
<evidence type="ECO:0000256" key="1">
    <source>
        <dbReference type="ARBA" id="ARBA00023054"/>
    </source>
</evidence>
<feature type="compositionally biased region" description="Polar residues" evidence="2">
    <location>
        <begin position="745"/>
        <end position="764"/>
    </location>
</feature>
<keyword evidence="1" id="KW-0175">Coiled coil</keyword>
<evidence type="ECO:0000259" key="3">
    <source>
        <dbReference type="Pfam" id="PF15304"/>
    </source>
</evidence>
<dbReference type="AlphaFoldDB" id="A0AA88P279"/>
<comment type="caution">
    <text evidence="4">The sequence shown here is derived from an EMBL/GenBank/DDBJ whole genome shotgun (WGS) entry which is preliminary data.</text>
</comment>
<evidence type="ECO:0000256" key="2">
    <source>
        <dbReference type="SAM" id="MobiDB-lite"/>
    </source>
</evidence>
<feature type="compositionally biased region" description="Low complexity" evidence="2">
    <location>
        <begin position="87"/>
        <end position="100"/>
    </location>
</feature>
<dbReference type="PANTHER" id="PTHR18839:SF0">
    <property type="entry name" value="MITOTIC INTERACTOR AND SUBSTRATE OF PLK1 ISOFORM X1-RELATED"/>
    <property type="match status" value="1"/>
</dbReference>
<proteinExistence type="predicted"/>
<feature type="region of interest" description="Disordered" evidence="2">
    <location>
        <begin position="81"/>
        <end position="100"/>
    </location>
</feature>
<dbReference type="InterPro" id="IPR042779">
    <property type="entry name" value="MISP/MISP3-like"/>
</dbReference>
<dbReference type="PANTHER" id="PTHR18839">
    <property type="entry name" value="MITOTIC INTERACTOR AND SUBSTRATE OF PLK1 MISP FAMILY MEMBER"/>
    <property type="match status" value="1"/>
</dbReference>
<dbReference type="Pfam" id="PF15304">
    <property type="entry name" value="AKAP2_C"/>
    <property type="match status" value="1"/>
</dbReference>
<organism evidence="4 5">
    <name type="scientific">Tachysurus vachellii</name>
    <name type="common">Darkbarbel catfish</name>
    <name type="synonym">Pelteobagrus vachellii</name>
    <dbReference type="NCBI Taxonomy" id="175792"/>
    <lineage>
        <taxon>Eukaryota</taxon>
        <taxon>Metazoa</taxon>
        <taxon>Chordata</taxon>
        <taxon>Craniata</taxon>
        <taxon>Vertebrata</taxon>
        <taxon>Euteleostomi</taxon>
        <taxon>Actinopterygii</taxon>
        <taxon>Neopterygii</taxon>
        <taxon>Teleostei</taxon>
        <taxon>Ostariophysi</taxon>
        <taxon>Siluriformes</taxon>
        <taxon>Bagridae</taxon>
        <taxon>Tachysurus</taxon>
    </lineage>
</organism>
<sequence length="875" mass="99270">MFKYTPPWQVLCHSLERSCKRQSNSPQDVHSEWKGRTLSHSYQASASQDPVTDKDYQLSAITMASIPKRWVMKPLTPKLEKSDHRTLLSPSSEPYSLEKSWSFSQNGDSNSFTNENISVTQSSVRVTNGEGLVDVVHAKHVAVSEDSSTSEDWQPSTPNSPGSISSTDSHVGFYSFVDDPTSPEAEKNEVYMVSPKRQAKLSTLKEKSRFKVQTYMEDRKPEKLFQETNGDYQYHIGDTSGKDYDADNIDRMEIIRGQAPKKNVVLKEEWSALENLDLTNSPHRLLEGFSLCYSPVTTKPLQSEAEPGTIDNQQIDFNSARKQFQMMESTMQNPFWNNPQQENSSPKLRGRSLSAEAKLFTKDVSKSETLKNESWKRGKNKAMSIEEDLKNRSQTSLADYVDFGFDNNTDTTRFRSLSSEPSMLDSTPGASMSETPIEREIRIAQEREQDLRRSRGIFLPDTSEMVEIMTKPILSLPMPQIKPIKAKEPNRMSLLILREIEKVNQNTDLYDRGSLHNQGEKKRTFGSQSDHLDIISSSTSPSINLSGRSIITEDASVTKNPENVEQRDVFDSEEPLSPCCPHRHPDETIIWRESTKKIPKRPFETFTNELVEQENCKTETAKQPFWMADYEPKESRKTFSTTFSVPPETVRSSRSTGDWRSLPESSSDWPRMLNAPDKIRKEIEENLRREQELQELREASNLSGVPEPTLGSFITLDEVSGQRNDDQNSSYDNFIEVDAILPQKSTQRTSYSSHVDPTPVSSTAERGPPSKLSSIMTAQPWSGPKHTTTAVHKTVSTLPFSPLTEASSNKGLTKTLLDDFEERRVRLKLEESSYAGIQPVDDINNEVVEVTRVIRHKNTRALRWEAGVYANEENN</sequence>
<feature type="region of interest" description="Disordered" evidence="2">
    <location>
        <begin position="143"/>
        <end position="167"/>
    </location>
</feature>
<feature type="compositionally biased region" description="Polar residues" evidence="2">
    <location>
        <begin position="145"/>
        <end position="167"/>
    </location>
</feature>
<feature type="region of interest" description="Disordered" evidence="2">
    <location>
        <begin position="636"/>
        <end position="672"/>
    </location>
</feature>
<feature type="compositionally biased region" description="Basic and acidic residues" evidence="2">
    <location>
        <begin position="511"/>
        <end position="523"/>
    </location>
</feature>
<keyword evidence="5" id="KW-1185">Reference proteome</keyword>
<feature type="region of interest" description="Disordered" evidence="2">
    <location>
        <begin position="745"/>
        <end position="771"/>
    </location>
</feature>
<feature type="region of interest" description="Disordered" evidence="2">
    <location>
        <begin position="413"/>
        <end position="433"/>
    </location>
</feature>
<feature type="domain" description="A-kinase anchor protein 2 C-terminal" evidence="3">
    <location>
        <begin position="803"/>
        <end position="870"/>
    </location>
</feature>
<dbReference type="EMBL" id="JAVHJS010000001">
    <property type="protein sequence ID" value="KAK2869022.1"/>
    <property type="molecule type" value="Genomic_DNA"/>
</dbReference>
<dbReference type="InterPro" id="IPR029304">
    <property type="entry name" value="AKAP2_C"/>
</dbReference>
<dbReference type="Proteomes" id="UP001187315">
    <property type="component" value="Unassembled WGS sequence"/>
</dbReference>
<evidence type="ECO:0000313" key="5">
    <source>
        <dbReference type="Proteomes" id="UP001187315"/>
    </source>
</evidence>
<gene>
    <name evidence="4" type="ORF">Q7C36_000893</name>
</gene>
<protein>
    <recommendedName>
        <fullName evidence="3">A-kinase anchor protein 2 C-terminal domain-containing protein</fullName>
    </recommendedName>
</protein>